<feature type="transmembrane region" description="Helical" evidence="7">
    <location>
        <begin position="135"/>
        <end position="156"/>
    </location>
</feature>
<dbReference type="GO" id="GO:0016020">
    <property type="term" value="C:membrane"/>
    <property type="evidence" value="ECO:0007669"/>
    <property type="project" value="UniProtKB-SubCell"/>
</dbReference>
<keyword evidence="8" id="KW-0732">Signal</keyword>
<dbReference type="InterPro" id="IPR000109">
    <property type="entry name" value="POT_fam"/>
</dbReference>
<dbReference type="Gramene" id="PRQ39217">
    <property type="protein sequence ID" value="PRQ39217"/>
    <property type="gene ID" value="RchiOBHm_Chr4g0422731"/>
</dbReference>
<name>A0A2P6QYE6_ROSCH</name>
<keyword evidence="3 7" id="KW-0812">Transmembrane</keyword>
<evidence type="ECO:0000256" key="2">
    <source>
        <dbReference type="ARBA" id="ARBA00005982"/>
    </source>
</evidence>
<comment type="subcellular location">
    <subcellularLocation>
        <location evidence="1">Membrane</location>
        <topology evidence="1">Multi-pass membrane protein</topology>
    </subcellularLocation>
</comment>
<reference evidence="9 10" key="1">
    <citation type="journal article" date="2018" name="Nat. Genet.">
        <title>The Rosa genome provides new insights in the design of modern roses.</title>
        <authorList>
            <person name="Bendahmane M."/>
        </authorList>
    </citation>
    <scope>NUCLEOTIDE SEQUENCE [LARGE SCALE GENOMIC DNA]</scope>
    <source>
        <strain evidence="10">cv. Old Blush</strain>
    </source>
</reference>
<feature type="transmembrane region" description="Helical" evidence="7">
    <location>
        <begin position="274"/>
        <end position="295"/>
    </location>
</feature>
<feature type="transmembrane region" description="Helical" evidence="7">
    <location>
        <begin position="244"/>
        <end position="262"/>
    </location>
</feature>
<protein>
    <submittedName>
        <fullName evidence="9">Putative proton-dependent oligopeptide transporter family, major facilitator superfamily</fullName>
    </submittedName>
</protein>
<dbReference type="SUPFAM" id="SSF103473">
    <property type="entry name" value="MFS general substrate transporter"/>
    <property type="match status" value="1"/>
</dbReference>
<evidence type="ECO:0000256" key="7">
    <source>
        <dbReference type="SAM" id="Phobius"/>
    </source>
</evidence>
<feature type="transmembrane region" description="Helical" evidence="7">
    <location>
        <begin position="111"/>
        <end position="129"/>
    </location>
</feature>
<comment type="similarity">
    <text evidence="2">Belongs to the major facilitator superfamily. Proton-dependent oligopeptide transporter (POT/PTR) (TC 2.A.17) family.</text>
</comment>
<feature type="region of interest" description="Disordered" evidence="6">
    <location>
        <begin position="68"/>
        <end position="104"/>
    </location>
</feature>
<keyword evidence="5 7" id="KW-0472">Membrane</keyword>
<dbReference type="PANTHER" id="PTHR11654">
    <property type="entry name" value="OLIGOPEPTIDE TRANSPORTER-RELATED"/>
    <property type="match status" value="1"/>
</dbReference>
<feature type="transmembrane region" description="Helical" evidence="7">
    <location>
        <begin position="362"/>
        <end position="382"/>
    </location>
</feature>
<dbReference type="AlphaFoldDB" id="A0A2P6QYE6"/>
<comment type="caution">
    <text evidence="9">The sequence shown here is derived from an EMBL/GenBank/DDBJ whole genome shotgun (WGS) entry which is preliminary data.</text>
</comment>
<dbReference type="GO" id="GO:0022857">
    <property type="term" value="F:transmembrane transporter activity"/>
    <property type="evidence" value="ECO:0007669"/>
    <property type="project" value="InterPro"/>
</dbReference>
<keyword evidence="4 7" id="KW-1133">Transmembrane helix</keyword>
<feature type="transmembrane region" description="Helical" evidence="7">
    <location>
        <begin position="402"/>
        <end position="422"/>
    </location>
</feature>
<evidence type="ECO:0000256" key="5">
    <source>
        <dbReference type="ARBA" id="ARBA00023136"/>
    </source>
</evidence>
<feature type="transmembrane region" description="Helical" evidence="7">
    <location>
        <begin position="315"/>
        <end position="332"/>
    </location>
</feature>
<dbReference type="Proteomes" id="UP000238479">
    <property type="component" value="Chromosome 4"/>
</dbReference>
<accession>A0A2P6QYE6</accession>
<dbReference type="EMBL" id="PDCK01000042">
    <property type="protein sequence ID" value="PRQ39217.1"/>
    <property type="molecule type" value="Genomic_DNA"/>
</dbReference>
<evidence type="ECO:0000313" key="10">
    <source>
        <dbReference type="Proteomes" id="UP000238479"/>
    </source>
</evidence>
<feature type="chain" id="PRO_5015198819" evidence="8">
    <location>
        <begin position="23"/>
        <end position="426"/>
    </location>
</feature>
<gene>
    <name evidence="9" type="ORF">RchiOBHm_Chr4g0422731</name>
</gene>
<dbReference type="Gene3D" id="1.20.1250.20">
    <property type="entry name" value="MFS general substrate transporter like domains"/>
    <property type="match status" value="1"/>
</dbReference>
<evidence type="ECO:0000313" key="9">
    <source>
        <dbReference type="EMBL" id="PRQ39217.1"/>
    </source>
</evidence>
<evidence type="ECO:0000256" key="6">
    <source>
        <dbReference type="SAM" id="MobiDB-lite"/>
    </source>
</evidence>
<feature type="transmembrane region" description="Helical" evidence="7">
    <location>
        <begin position="205"/>
        <end position="224"/>
    </location>
</feature>
<evidence type="ECO:0000256" key="1">
    <source>
        <dbReference type="ARBA" id="ARBA00004141"/>
    </source>
</evidence>
<evidence type="ECO:0000256" key="3">
    <source>
        <dbReference type="ARBA" id="ARBA00022692"/>
    </source>
</evidence>
<dbReference type="Pfam" id="PF00854">
    <property type="entry name" value="PTR2"/>
    <property type="match status" value="1"/>
</dbReference>
<evidence type="ECO:0000256" key="8">
    <source>
        <dbReference type="SAM" id="SignalP"/>
    </source>
</evidence>
<proteinExistence type="inferred from homology"/>
<feature type="signal peptide" evidence="8">
    <location>
        <begin position="1"/>
        <end position="22"/>
    </location>
</feature>
<dbReference type="InterPro" id="IPR036259">
    <property type="entry name" value="MFS_trans_sf"/>
</dbReference>
<dbReference type="OMA" id="CLMETRR"/>
<keyword evidence="10" id="KW-1185">Reference proteome</keyword>
<evidence type="ECO:0000256" key="4">
    <source>
        <dbReference type="ARBA" id="ARBA00022989"/>
    </source>
</evidence>
<organism evidence="9 10">
    <name type="scientific">Rosa chinensis</name>
    <name type="common">China rose</name>
    <dbReference type="NCBI Taxonomy" id="74649"/>
    <lineage>
        <taxon>Eukaryota</taxon>
        <taxon>Viridiplantae</taxon>
        <taxon>Streptophyta</taxon>
        <taxon>Embryophyta</taxon>
        <taxon>Tracheophyta</taxon>
        <taxon>Spermatophyta</taxon>
        <taxon>Magnoliopsida</taxon>
        <taxon>eudicotyledons</taxon>
        <taxon>Gunneridae</taxon>
        <taxon>Pentapetalae</taxon>
        <taxon>rosids</taxon>
        <taxon>fabids</taxon>
        <taxon>Rosales</taxon>
        <taxon>Rosaceae</taxon>
        <taxon>Rosoideae</taxon>
        <taxon>Rosoideae incertae sedis</taxon>
        <taxon>Rosa</taxon>
    </lineage>
</organism>
<sequence length="426" mass="48197">MIHYFISFGLVILWSSYNYAGSESNASDKIFYGAGLLLALGEAGRPAALGKFLEDQYLSEADHKNKLPETRISTEEENYISTRKEEQEDPSSISREEDDKQKRKRVETRQAALWSHPWFIGAAAPLALVNRSWPTQLLLSMIAVGVSYLLFWYGVFAYSRNIRNESNDPAGRDTGLCPAIKSLSPSEETASWKSRLKPNISRKQMLVMCLAFIVYSLVEATGNTFFFDQMNLLDYHIGNFEVPIIYFVILESLSSSVISFLWRLLVPNQSKSATLVRIGCGLVCSVLCMVAAWQVEIRRKIKINTEYTGDDQMEISMSILWLIPQFSLLGFMRGLAEDGLIEFCADRVDGNDKREARYYGSYASELVLGIGTLLTAVSIVAFRRTWLANDIFKNRLDKYYRGLVFIGVANLCYYFCVAVNFYTKGG</sequence>